<accession>A0A0G4P6E0</accession>
<dbReference type="AlphaFoldDB" id="A0A0G4P6E0"/>
<dbReference type="Proteomes" id="UP000053732">
    <property type="component" value="Unassembled WGS sequence"/>
</dbReference>
<name>A0A0G4P6E0_PENC3</name>
<gene>
    <name evidence="1" type="ORF">PCAMFM013_S006g000422</name>
</gene>
<evidence type="ECO:0000313" key="2">
    <source>
        <dbReference type="Proteomes" id="UP000053732"/>
    </source>
</evidence>
<protein>
    <submittedName>
        <fullName evidence="1">Str. FM013</fullName>
    </submittedName>
</protein>
<organism evidence="1 2">
    <name type="scientific">Penicillium camemberti (strain FM 013)</name>
    <dbReference type="NCBI Taxonomy" id="1429867"/>
    <lineage>
        <taxon>Eukaryota</taxon>
        <taxon>Fungi</taxon>
        <taxon>Dikarya</taxon>
        <taxon>Ascomycota</taxon>
        <taxon>Pezizomycotina</taxon>
        <taxon>Eurotiomycetes</taxon>
        <taxon>Eurotiomycetidae</taxon>
        <taxon>Eurotiales</taxon>
        <taxon>Aspergillaceae</taxon>
        <taxon>Penicillium</taxon>
    </lineage>
</organism>
<dbReference type="EMBL" id="HG793139">
    <property type="protein sequence ID" value="CRL21882.1"/>
    <property type="molecule type" value="Genomic_DNA"/>
</dbReference>
<proteinExistence type="predicted"/>
<reference evidence="1 2" key="1">
    <citation type="journal article" date="2014" name="Nat. Commun.">
        <title>Multiple recent horizontal transfers of a large genomic region in cheese making fungi.</title>
        <authorList>
            <person name="Cheeseman K."/>
            <person name="Ropars J."/>
            <person name="Renault P."/>
            <person name="Dupont J."/>
            <person name="Gouzy J."/>
            <person name="Branca A."/>
            <person name="Abraham A.L."/>
            <person name="Ceppi M."/>
            <person name="Conseiller E."/>
            <person name="Debuchy R."/>
            <person name="Malagnac F."/>
            <person name="Goarin A."/>
            <person name="Silar P."/>
            <person name="Lacoste S."/>
            <person name="Sallet E."/>
            <person name="Bensimon A."/>
            <person name="Giraud T."/>
            <person name="Brygoo Y."/>
        </authorList>
    </citation>
    <scope>NUCLEOTIDE SEQUENCE [LARGE SCALE GENOMIC DNA]</scope>
    <source>
        <strain evidence="2">FM 013</strain>
    </source>
</reference>
<sequence length="43" mass="4696">MVEMKQSIGIPSTTRTTYSTSATLNRFGTLAYYDLTVSTGNSM</sequence>
<evidence type="ECO:0000313" key="1">
    <source>
        <dbReference type="EMBL" id="CRL21882.1"/>
    </source>
</evidence>
<keyword evidence="2" id="KW-1185">Reference proteome</keyword>